<dbReference type="PROSITE" id="PS00383">
    <property type="entry name" value="TYR_PHOSPHATASE_1"/>
    <property type="match status" value="1"/>
</dbReference>
<dbReference type="InterPro" id="IPR017582">
    <property type="entry name" value="SelU"/>
</dbReference>
<dbReference type="SMART" id="SM00450">
    <property type="entry name" value="RHOD"/>
    <property type="match status" value="1"/>
</dbReference>
<dbReference type="Gene3D" id="3.40.250.10">
    <property type="entry name" value="Rhodanese-like domain"/>
    <property type="match status" value="1"/>
</dbReference>
<dbReference type="PANTHER" id="PTHR30401:SF0">
    <property type="entry name" value="TRNA 2-SELENOURIDINE SYNTHASE"/>
    <property type="match status" value="1"/>
</dbReference>
<dbReference type="Pfam" id="PF00581">
    <property type="entry name" value="Rhodanese"/>
    <property type="match status" value="1"/>
</dbReference>
<evidence type="ECO:0000313" key="4">
    <source>
        <dbReference type="Proteomes" id="UP000321513"/>
    </source>
</evidence>
<name>A0A512B7A4_9BACT</name>
<dbReference type="InterPro" id="IPR001763">
    <property type="entry name" value="Rhodanese-like_dom"/>
</dbReference>
<keyword evidence="1" id="KW-0711">Selenium</keyword>
<dbReference type="NCBIfam" id="TIGR03167">
    <property type="entry name" value="tRNA_sel_U_synt"/>
    <property type="match status" value="1"/>
</dbReference>
<organism evidence="3 4">
    <name type="scientific">Segetibacter aerophilus</name>
    <dbReference type="NCBI Taxonomy" id="670293"/>
    <lineage>
        <taxon>Bacteria</taxon>
        <taxon>Pseudomonadati</taxon>
        <taxon>Bacteroidota</taxon>
        <taxon>Chitinophagia</taxon>
        <taxon>Chitinophagales</taxon>
        <taxon>Chitinophagaceae</taxon>
        <taxon>Segetibacter</taxon>
    </lineage>
</organism>
<dbReference type="SUPFAM" id="SSF52540">
    <property type="entry name" value="P-loop containing nucleoside triphosphate hydrolases"/>
    <property type="match status" value="1"/>
</dbReference>
<dbReference type="EMBL" id="BJYT01000001">
    <property type="protein sequence ID" value="GEO07844.1"/>
    <property type="molecule type" value="Genomic_DNA"/>
</dbReference>
<sequence length="403" mass="45610">MSTCSNCKENLIPYEWFVRSTNITPQYVEMAVTRIDIETFLSLDFQHPIIDVRSEGEFAHAHIPGAVSMPLFNNEERKVVGTAYKQQSKQQAIKLGLAIFGKKMVEMVEFVERLVGEQRGTSSKTVVVHCWRGGMRSGGVSWLLDMYGFKVYTIIGGYKAFRLWGLQQFENDYPIKILGGYTGSGKTYALQELKQQNATIIDLEDLAKHKGSAFGNIGMPTQPSQEMFENLLALELKNAVDNCRIMNAGSIDEVHEAGTNNVSSSIWLEDESQRIGLVNIPSTFFKKMRNKPVYFLDIPFEERLKHIVSGYGKGDKQEIAGAIIRIQKRLGGLETKTALNYLVEDNLVECFRILLKYYDKQYLKGLHSRENLNDLLNNIDCETVDAVKNAKLIFAHQIEKVNA</sequence>
<dbReference type="AlphaFoldDB" id="A0A512B7A4"/>
<feature type="domain" description="Rhodanese" evidence="2">
    <location>
        <begin position="43"/>
        <end position="170"/>
    </location>
</feature>
<dbReference type="Proteomes" id="UP000321513">
    <property type="component" value="Unassembled WGS sequence"/>
</dbReference>
<gene>
    <name evidence="3" type="ORF">SAE01_03400</name>
</gene>
<dbReference type="PANTHER" id="PTHR30401">
    <property type="entry name" value="TRNA 2-SELENOURIDINE SYNTHASE"/>
    <property type="match status" value="1"/>
</dbReference>
<dbReference type="PROSITE" id="PS50206">
    <property type="entry name" value="RHODANESE_3"/>
    <property type="match status" value="1"/>
</dbReference>
<proteinExistence type="predicted"/>
<dbReference type="InterPro" id="IPR016130">
    <property type="entry name" value="Tyr_Pase_AS"/>
</dbReference>
<dbReference type="GO" id="GO:0002098">
    <property type="term" value="P:tRNA wobble uridine modification"/>
    <property type="evidence" value="ECO:0007669"/>
    <property type="project" value="InterPro"/>
</dbReference>
<evidence type="ECO:0000256" key="1">
    <source>
        <dbReference type="ARBA" id="ARBA00023266"/>
    </source>
</evidence>
<reference evidence="3 4" key="1">
    <citation type="submission" date="2019-07" db="EMBL/GenBank/DDBJ databases">
        <title>Whole genome shotgun sequence of Segetibacter aerophilus NBRC 106135.</title>
        <authorList>
            <person name="Hosoyama A."/>
            <person name="Uohara A."/>
            <person name="Ohji S."/>
            <person name="Ichikawa N."/>
        </authorList>
    </citation>
    <scope>NUCLEOTIDE SEQUENCE [LARGE SCALE GENOMIC DNA]</scope>
    <source>
        <strain evidence="3 4">NBRC 106135</strain>
    </source>
</reference>
<evidence type="ECO:0000259" key="2">
    <source>
        <dbReference type="PROSITE" id="PS50206"/>
    </source>
</evidence>
<dbReference type="InterPro" id="IPR027417">
    <property type="entry name" value="P-loop_NTPase"/>
</dbReference>
<dbReference type="NCBIfam" id="NF008750">
    <property type="entry name" value="PRK11784.1-2"/>
    <property type="match status" value="1"/>
</dbReference>
<keyword evidence="4" id="KW-1185">Reference proteome</keyword>
<evidence type="ECO:0000313" key="3">
    <source>
        <dbReference type="EMBL" id="GEO07844.1"/>
    </source>
</evidence>
<dbReference type="GO" id="GO:0043828">
    <property type="term" value="F:tRNA 2-selenouridine synthase activity"/>
    <property type="evidence" value="ECO:0007669"/>
    <property type="project" value="InterPro"/>
</dbReference>
<accession>A0A512B7A4</accession>
<dbReference type="InterPro" id="IPR058840">
    <property type="entry name" value="AAA_SelU"/>
</dbReference>
<comment type="caution">
    <text evidence="3">The sequence shown here is derived from an EMBL/GenBank/DDBJ whole genome shotgun (WGS) entry which is preliminary data.</text>
</comment>
<dbReference type="Pfam" id="PF26341">
    <property type="entry name" value="AAA_SelU"/>
    <property type="match status" value="1"/>
</dbReference>
<protein>
    <submittedName>
        <fullName evidence="3">tRNA 2-selenouridine(34) synthase MnmH</fullName>
    </submittedName>
</protein>
<dbReference type="SUPFAM" id="SSF52821">
    <property type="entry name" value="Rhodanese/Cell cycle control phosphatase"/>
    <property type="match status" value="1"/>
</dbReference>
<dbReference type="InterPro" id="IPR036873">
    <property type="entry name" value="Rhodanese-like_dom_sf"/>
</dbReference>